<reference evidence="1 2" key="1">
    <citation type="submission" date="2019-04" db="EMBL/GenBank/DDBJ databases">
        <title>The sequence and de novo assembly of Takifugu bimaculatus genome using PacBio and Hi-C technologies.</title>
        <authorList>
            <person name="Xu P."/>
            <person name="Liu B."/>
            <person name="Zhou Z."/>
        </authorList>
    </citation>
    <scope>NUCLEOTIDE SEQUENCE [LARGE SCALE GENOMIC DNA]</scope>
    <source>
        <strain evidence="1">TB-2018</strain>
        <tissue evidence="1">Muscle</tissue>
    </source>
</reference>
<dbReference type="AlphaFoldDB" id="A0A4Z2BSW1"/>
<comment type="caution">
    <text evidence="1">The sequence shown here is derived from an EMBL/GenBank/DDBJ whole genome shotgun (WGS) entry which is preliminary data.</text>
</comment>
<sequence>MKSTAKVHEMDPVRGIRHTCTFDLHTNKHHELCDGADRVSPGFGKCSGFSAKCARVQCHVSVQTHTAEMPRCFSGDVHRRSQESRGGTLCSHCSSSSLRLKEGRTRRRSFGTVLFSAACGASHVS</sequence>
<evidence type="ECO:0000313" key="1">
    <source>
        <dbReference type="EMBL" id="TNM94666.1"/>
    </source>
</evidence>
<name>A0A4Z2BSW1_9TELE</name>
<proteinExistence type="predicted"/>
<accession>A0A4Z2BSW1</accession>
<organism evidence="1 2">
    <name type="scientific">Takifugu bimaculatus</name>
    <dbReference type="NCBI Taxonomy" id="433685"/>
    <lineage>
        <taxon>Eukaryota</taxon>
        <taxon>Metazoa</taxon>
        <taxon>Chordata</taxon>
        <taxon>Craniata</taxon>
        <taxon>Vertebrata</taxon>
        <taxon>Euteleostomi</taxon>
        <taxon>Actinopterygii</taxon>
        <taxon>Neopterygii</taxon>
        <taxon>Teleostei</taxon>
        <taxon>Neoteleostei</taxon>
        <taxon>Acanthomorphata</taxon>
        <taxon>Eupercaria</taxon>
        <taxon>Tetraodontiformes</taxon>
        <taxon>Tetradontoidea</taxon>
        <taxon>Tetraodontidae</taxon>
        <taxon>Takifugu</taxon>
    </lineage>
</organism>
<protein>
    <submittedName>
        <fullName evidence="1">Uncharacterized protein</fullName>
    </submittedName>
</protein>
<evidence type="ECO:0000313" key="2">
    <source>
        <dbReference type="Proteomes" id="UP000516260"/>
    </source>
</evidence>
<keyword evidence="2" id="KW-1185">Reference proteome</keyword>
<dbReference type="EMBL" id="SWLE01000011">
    <property type="protein sequence ID" value="TNM94666.1"/>
    <property type="molecule type" value="Genomic_DNA"/>
</dbReference>
<dbReference type="Proteomes" id="UP000516260">
    <property type="component" value="Chromosome 19"/>
</dbReference>
<gene>
    <name evidence="1" type="ORF">fugu_017425</name>
</gene>